<evidence type="ECO:0000256" key="5">
    <source>
        <dbReference type="ARBA" id="ARBA00023288"/>
    </source>
</evidence>
<keyword evidence="7" id="KW-1185">Reference proteome</keyword>
<dbReference type="InterPro" id="IPR005534">
    <property type="entry name" value="Curli_assmbl/transp-comp_CsgG"/>
</dbReference>
<keyword evidence="1" id="KW-1003">Cell membrane</keyword>
<gene>
    <name evidence="6" type="ORF">SAMN05444170_5207</name>
</gene>
<dbReference type="Proteomes" id="UP000184096">
    <property type="component" value="Chromosome I"/>
</dbReference>
<proteinExistence type="predicted"/>
<keyword evidence="4" id="KW-0564">Palmitate</keyword>
<reference evidence="7" key="1">
    <citation type="submission" date="2016-11" db="EMBL/GenBank/DDBJ databases">
        <authorList>
            <person name="Varghese N."/>
            <person name="Submissions S."/>
        </authorList>
    </citation>
    <scope>NUCLEOTIDE SEQUENCE [LARGE SCALE GENOMIC DNA]</scope>
    <source>
        <strain evidence="7">GAS401</strain>
    </source>
</reference>
<dbReference type="AlphaFoldDB" id="A0A1M7UI57"/>
<dbReference type="GO" id="GO:0030288">
    <property type="term" value="C:outer membrane-bounded periplasmic space"/>
    <property type="evidence" value="ECO:0007669"/>
    <property type="project" value="InterPro"/>
</dbReference>
<evidence type="ECO:0000256" key="3">
    <source>
        <dbReference type="ARBA" id="ARBA00023136"/>
    </source>
</evidence>
<sequence>MFDPMAGTVKDPVDEAAFMVSSTKTGVVLDNLPPPRRKLDVSIYNFPDLTGQNKSNDNFAEFSRALTQGGSSILTDVVVKAGGGAWFDVAERADLQPLLQERQIIQNTRTAIDGDKAQSLPPLRFAGILLEGGVIGYDTNETTGGIGANYLGVGPNVQYRQDIITVALRAVSVQTGRVLASVTTTKIVYSINVAGTGFLFAAVDKLLQADIGFTKNTPPTLAVREGVQLAVYSLIFEGVKNKLWEFKDRAAGEAFMRELDKQQKAAVPAEVAAATRLQREAVVAKY</sequence>
<evidence type="ECO:0000313" key="7">
    <source>
        <dbReference type="Proteomes" id="UP000184096"/>
    </source>
</evidence>
<dbReference type="PANTHER" id="PTHR41164">
    <property type="entry name" value="CURLI PRODUCTION ASSEMBLY/TRANSPORT COMPONENT CSGG"/>
    <property type="match status" value="1"/>
</dbReference>
<accession>A0A1M7UI57</accession>
<keyword evidence="3" id="KW-0472">Membrane</keyword>
<keyword evidence="2" id="KW-0732">Signal</keyword>
<keyword evidence="5" id="KW-0449">Lipoprotein</keyword>
<dbReference type="Pfam" id="PF03783">
    <property type="entry name" value="CsgG"/>
    <property type="match status" value="1"/>
</dbReference>
<dbReference type="EMBL" id="LT670849">
    <property type="protein sequence ID" value="SHN82693.1"/>
    <property type="molecule type" value="Genomic_DNA"/>
</dbReference>
<evidence type="ECO:0000313" key="6">
    <source>
        <dbReference type="EMBL" id="SHN82693.1"/>
    </source>
</evidence>
<dbReference type="OrthoDB" id="1110708at2"/>
<evidence type="ECO:0000256" key="4">
    <source>
        <dbReference type="ARBA" id="ARBA00023139"/>
    </source>
</evidence>
<dbReference type="PANTHER" id="PTHR41164:SF1">
    <property type="entry name" value="CURLI PRODUCTION ASSEMBLY_TRANSPORT COMPONENT CSGG"/>
    <property type="match status" value="1"/>
</dbReference>
<name>A0A1M7UI57_9BRAD</name>
<organism evidence="6 7">
    <name type="scientific">Bradyrhizobium erythrophlei</name>
    <dbReference type="NCBI Taxonomy" id="1437360"/>
    <lineage>
        <taxon>Bacteria</taxon>
        <taxon>Pseudomonadati</taxon>
        <taxon>Pseudomonadota</taxon>
        <taxon>Alphaproteobacteria</taxon>
        <taxon>Hyphomicrobiales</taxon>
        <taxon>Nitrobacteraceae</taxon>
        <taxon>Bradyrhizobium</taxon>
    </lineage>
</organism>
<evidence type="ECO:0000256" key="2">
    <source>
        <dbReference type="ARBA" id="ARBA00022729"/>
    </source>
</evidence>
<evidence type="ECO:0000256" key="1">
    <source>
        <dbReference type="ARBA" id="ARBA00022475"/>
    </source>
</evidence>
<protein>
    <submittedName>
        <fullName evidence="6">Curli production assembly/transport component CsgG</fullName>
    </submittedName>
</protein>
<dbReference type="Gene3D" id="3.40.50.10610">
    <property type="entry name" value="ABC-type transport auxiliary lipoprotein component"/>
    <property type="match status" value="2"/>
</dbReference>